<feature type="compositionally biased region" description="Polar residues" evidence="9">
    <location>
        <begin position="285"/>
        <end position="296"/>
    </location>
</feature>
<dbReference type="PROSITE" id="PS50005">
    <property type="entry name" value="TPR"/>
    <property type="match status" value="3"/>
</dbReference>
<feature type="binding site" evidence="8">
    <location>
        <position position="38"/>
    </location>
    <ligand>
        <name>ATP</name>
        <dbReference type="ChEBI" id="CHEBI:30616"/>
    </ligand>
</feature>
<gene>
    <name evidence="12" type="ORF">HKN21_11260</name>
</gene>
<dbReference type="SUPFAM" id="SSF56112">
    <property type="entry name" value="Protein kinase-like (PK-like)"/>
    <property type="match status" value="1"/>
</dbReference>
<dbReference type="InterPro" id="IPR017441">
    <property type="entry name" value="Protein_kinase_ATP_BS"/>
</dbReference>
<dbReference type="InterPro" id="IPR019734">
    <property type="entry name" value="TPR_rpt"/>
</dbReference>
<organism evidence="12 13">
    <name type="scientific">Eiseniibacteriota bacterium</name>
    <dbReference type="NCBI Taxonomy" id="2212470"/>
    <lineage>
        <taxon>Bacteria</taxon>
        <taxon>Candidatus Eiseniibacteriota</taxon>
    </lineage>
</organism>
<keyword evidence="10" id="KW-0472">Membrane</keyword>
<keyword evidence="5 12" id="KW-0418">Kinase</keyword>
<evidence type="ECO:0000313" key="13">
    <source>
        <dbReference type="Proteomes" id="UP000547674"/>
    </source>
</evidence>
<feature type="domain" description="Protein kinase" evidence="11">
    <location>
        <begin position="9"/>
        <end position="280"/>
    </location>
</feature>
<dbReference type="Pfam" id="PF13432">
    <property type="entry name" value="TPR_16"/>
    <property type="match status" value="1"/>
</dbReference>
<comment type="caution">
    <text evidence="12">The sequence shown here is derived from an EMBL/GenBank/DDBJ whole genome shotgun (WGS) entry which is preliminary data.</text>
</comment>
<dbReference type="Gene3D" id="1.10.510.10">
    <property type="entry name" value="Transferase(Phosphotransferase) domain 1"/>
    <property type="match status" value="1"/>
</dbReference>
<feature type="compositionally biased region" description="Polar residues" evidence="9">
    <location>
        <begin position="338"/>
        <end position="351"/>
    </location>
</feature>
<evidence type="ECO:0000313" key="12">
    <source>
        <dbReference type="EMBL" id="NNF07329.1"/>
    </source>
</evidence>
<dbReference type="PANTHER" id="PTHR43289">
    <property type="entry name" value="MITOGEN-ACTIVATED PROTEIN KINASE KINASE KINASE 20-RELATED"/>
    <property type="match status" value="1"/>
</dbReference>
<dbReference type="AlphaFoldDB" id="A0A7Y2ECI6"/>
<dbReference type="InterPro" id="IPR011990">
    <property type="entry name" value="TPR-like_helical_dom_sf"/>
</dbReference>
<accession>A0A7Y2ECI6</accession>
<dbReference type="EC" id="2.7.11.1" evidence="1"/>
<evidence type="ECO:0000256" key="2">
    <source>
        <dbReference type="ARBA" id="ARBA00022527"/>
    </source>
</evidence>
<protein>
    <recommendedName>
        <fullName evidence="1">non-specific serine/threonine protein kinase</fullName>
        <ecNumber evidence="1">2.7.11.1</ecNumber>
    </recommendedName>
</protein>
<dbReference type="SUPFAM" id="SSF81901">
    <property type="entry name" value="HCP-like"/>
    <property type="match status" value="1"/>
</dbReference>
<dbReference type="InterPro" id="IPR000719">
    <property type="entry name" value="Prot_kinase_dom"/>
</dbReference>
<name>A0A7Y2ECI6_UNCEI</name>
<evidence type="ECO:0000256" key="1">
    <source>
        <dbReference type="ARBA" id="ARBA00012513"/>
    </source>
</evidence>
<keyword evidence="3" id="KW-0808">Transferase</keyword>
<dbReference type="CDD" id="cd14014">
    <property type="entry name" value="STKc_PknB_like"/>
    <property type="match status" value="1"/>
</dbReference>
<keyword evidence="2" id="KW-0723">Serine/threonine-protein kinase</keyword>
<evidence type="ECO:0000256" key="6">
    <source>
        <dbReference type="ARBA" id="ARBA00022840"/>
    </source>
</evidence>
<dbReference type="Gene3D" id="1.25.40.10">
    <property type="entry name" value="Tetratricopeptide repeat domain"/>
    <property type="match status" value="2"/>
</dbReference>
<dbReference type="InterPro" id="IPR008271">
    <property type="entry name" value="Ser/Thr_kinase_AS"/>
</dbReference>
<dbReference type="SUPFAM" id="SSF48452">
    <property type="entry name" value="TPR-like"/>
    <property type="match status" value="1"/>
</dbReference>
<dbReference type="Proteomes" id="UP000547674">
    <property type="component" value="Unassembled WGS sequence"/>
</dbReference>
<dbReference type="PANTHER" id="PTHR43289:SF6">
    <property type="entry name" value="SERINE_THREONINE-PROTEIN KINASE NEKL-3"/>
    <property type="match status" value="1"/>
</dbReference>
<dbReference type="Gene3D" id="3.30.200.20">
    <property type="entry name" value="Phosphorylase Kinase, domain 1"/>
    <property type="match status" value="1"/>
</dbReference>
<evidence type="ECO:0000256" key="3">
    <source>
        <dbReference type="ARBA" id="ARBA00022679"/>
    </source>
</evidence>
<dbReference type="EMBL" id="JABDJR010000451">
    <property type="protein sequence ID" value="NNF07329.1"/>
    <property type="molecule type" value="Genomic_DNA"/>
</dbReference>
<keyword evidence="6 8" id="KW-0067">ATP-binding</keyword>
<dbReference type="PROSITE" id="PS00107">
    <property type="entry name" value="PROTEIN_KINASE_ATP"/>
    <property type="match status" value="1"/>
</dbReference>
<proteinExistence type="predicted"/>
<keyword evidence="4 8" id="KW-0547">Nucleotide-binding</keyword>
<feature type="repeat" description="TPR" evidence="7">
    <location>
        <begin position="859"/>
        <end position="892"/>
    </location>
</feature>
<evidence type="ECO:0000256" key="9">
    <source>
        <dbReference type="SAM" id="MobiDB-lite"/>
    </source>
</evidence>
<feature type="region of interest" description="Disordered" evidence="9">
    <location>
        <begin position="285"/>
        <end position="352"/>
    </location>
</feature>
<dbReference type="GO" id="GO:0004674">
    <property type="term" value="F:protein serine/threonine kinase activity"/>
    <property type="evidence" value="ECO:0007669"/>
    <property type="project" value="UniProtKB-KW"/>
</dbReference>
<evidence type="ECO:0000256" key="7">
    <source>
        <dbReference type="PROSITE-ProRule" id="PRU00339"/>
    </source>
</evidence>
<keyword evidence="7" id="KW-0802">TPR repeat</keyword>
<feature type="transmembrane region" description="Helical" evidence="10">
    <location>
        <begin position="359"/>
        <end position="380"/>
    </location>
</feature>
<dbReference type="PROSITE" id="PS00108">
    <property type="entry name" value="PROTEIN_KINASE_ST"/>
    <property type="match status" value="1"/>
</dbReference>
<dbReference type="Pfam" id="PF13424">
    <property type="entry name" value="TPR_12"/>
    <property type="match status" value="1"/>
</dbReference>
<evidence type="ECO:0000256" key="8">
    <source>
        <dbReference type="PROSITE-ProRule" id="PRU10141"/>
    </source>
</evidence>
<dbReference type="SMART" id="SM00028">
    <property type="entry name" value="TPR"/>
    <property type="match status" value="4"/>
</dbReference>
<sequence>MIGTTLANYKILSKLGEGGMGTVYLAEDQRLGRQVALKVVPPETSNDPERLARFEREARVVAGLNHPNIVVLHSVETVEGTTFITMEYVDGKPLTAHLRPEGLALSQVLTIATPLADAIASAHKQGVTHRDLKPDNIMINDEGRVKVLDFGLAKLVEADQGGDFDVTMDAGNLATSEGMVLGTPAYMSPEQAEGKPVDHRTDIFALGIILYQMVTGKRPFEGDTRMSTLTAVIRDDPQPVTELVGGLPTHLGRVIQRCLAKDPDRRYQTALDIRNELETISDELTSGASTPHQGVSQAPGAMPTPTSYPHSQPTPTPSAMQSAPGLNAPGEATPYPTPSGQYAHPSSQFPAPSSGRPAWLMPVLGMVGVVVIAAAIFFGLQKGESGSVDRAATEATPVSATTNSVTGDIASTDAAKSVVVFPFENLGAPDDTYFAAGITDEIMSQLSAVKGINVTSRTSATQYDRSGKTASDIQGDLGVEYILEGTVRWEKSTDGPNRVRIAPALVRTSDDTQVWSDRYERPMEDIFGIQSEIASRVVQELGLTLLEPARLSMTTRPTDNLDAYHAYLRANELLGSADFSRQKTEIAIQVLNRAVELDPDFTLAHVSLAKAHSSFCHWNWDRSPERLALAKVSLDRVQELAPGSAWADIAEGYYLYWGQKDLEPALNALEQARLKLPGNVDILEVIGFVQRRKGEYEKALTTLKEAAERDPTNPGLLYSVSETASIIYDFDTAEAYAERTIALAPDGPQGYWAKYHALFGRGEFEEGIQTILQRPDVDTDGNWNSGTAGAYYWAGDLEKALEYAEKGPEMVLRQFRVDSRSLNLANIYTELGNQAEARTHFLKALTLLEAEIEKTPNDSNLMSALGIVHARLGNREQALQFAKDALTAYPASHDMYIRASRQFDLVRTHMFLGNIDEALETLIDLHHKKGFAFVCKPVLRKSPIFDPLRNHPDFKKLLNDPT</sequence>
<dbReference type="FunFam" id="1.10.510.10:FF:000021">
    <property type="entry name" value="Serine/threonine protein kinase"/>
    <property type="match status" value="1"/>
</dbReference>
<feature type="repeat" description="TPR" evidence="7">
    <location>
        <begin position="568"/>
        <end position="601"/>
    </location>
</feature>
<reference evidence="12 13" key="1">
    <citation type="submission" date="2020-03" db="EMBL/GenBank/DDBJ databases">
        <title>Metabolic flexibility allows generalist bacteria to become dominant in a frequently disturbed ecosystem.</title>
        <authorList>
            <person name="Chen Y.-J."/>
            <person name="Leung P.M."/>
            <person name="Bay S.K."/>
            <person name="Hugenholtz P."/>
            <person name="Kessler A.J."/>
            <person name="Shelley G."/>
            <person name="Waite D.W."/>
            <person name="Cook P.L."/>
            <person name="Greening C."/>
        </authorList>
    </citation>
    <scope>NUCLEOTIDE SEQUENCE [LARGE SCALE GENOMIC DNA]</scope>
    <source>
        <strain evidence="12">SS_bin_28</strain>
    </source>
</reference>
<dbReference type="GO" id="GO:0005524">
    <property type="term" value="F:ATP binding"/>
    <property type="evidence" value="ECO:0007669"/>
    <property type="project" value="UniProtKB-UniRule"/>
</dbReference>
<feature type="repeat" description="TPR" evidence="7">
    <location>
        <begin position="680"/>
        <end position="713"/>
    </location>
</feature>
<keyword evidence="10" id="KW-1133">Transmembrane helix</keyword>
<evidence type="ECO:0000256" key="4">
    <source>
        <dbReference type="ARBA" id="ARBA00022741"/>
    </source>
</evidence>
<dbReference type="PROSITE" id="PS50011">
    <property type="entry name" value="PROTEIN_KINASE_DOM"/>
    <property type="match status" value="1"/>
</dbReference>
<evidence type="ECO:0000259" key="11">
    <source>
        <dbReference type="PROSITE" id="PS50011"/>
    </source>
</evidence>
<dbReference type="SMART" id="SM00220">
    <property type="entry name" value="S_TKc"/>
    <property type="match status" value="1"/>
</dbReference>
<dbReference type="InterPro" id="IPR011009">
    <property type="entry name" value="Kinase-like_dom_sf"/>
</dbReference>
<keyword evidence="10" id="KW-0812">Transmembrane</keyword>
<dbReference type="Pfam" id="PF00069">
    <property type="entry name" value="Pkinase"/>
    <property type="match status" value="1"/>
</dbReference>
<feature type="compositionally biased region" description="Polar residues" evidence="9">
    <location>
        <begin position="304"/>
        <end position="321"/>
    </location>
</feature>
<evidence type="ECO:0000256" key="5">
    <source>
        <dbReference type="ARBA" id="ARBA00022777"/>
    </source>
</evidence>
<evidence type="ECO:0000256" key="10">
    <source>
        <dbReference type="SAM" id="Phobius"/>
    </source>
</evidence>